<dbReference type="AlphaFoldDB" id="A0AAE0D1W9"/>
<dbReference type="Proteomes" id="UP001281614">
    <property type="component" value="Unassembled WGS sequence"/>
</dbReference>
<evidence type="ECO:0000313" key="1">
    <source>
        <dbReference type="EMBL" id="KAK2739308.1"/>
    </source>
</evidence>
<proteinExistence type="predicted"/>
<evidence type="ECO:0000313" key="2">
    <source>
        <dbReference type="Proteomes" id="UP001281614"/>
    </source>
</evidence>
<accession>A0AAE0D1W9</accession>
<protein>
    <submittedName>
        <fullName evidence="1">Uncharacterized protein</fullName>
    </submittedName>
</protein>
<organism evidence="1 2">
    <name type="scientific">Colletotrichum kahawae</name>
    <name type="common">Coffee berry disease fungus</name>
    <dbReference type="NCBI Taxonomy" id="34407"/>
    <lineage>
        <taxon>Eukaryota</taxon>
        <taxon>Fungi</taxon>
        <taxon>Dikarya</taxon>
        <taxon>Ascomycota</taxon>
        <taxon>Pezizomycotina</taxon>
        <taxon>Sordariomycetes</taxon>
        <taxon>Hypocreomycetidae</taxon>
        <taxon>Glomerellales</taxon>
        <taxon>Glomerellaceae</taxon>
        <taxon>Colletotrichum</taxon>
        <taxon>Colletotrichum gloeosporioides species complex</taxon>
    </lineage>
</organism>
<comment type="caution">
    <text evidence="1">The sequence shown here is derived from an EMBL/GenBank/DDBJ whole genome shotgun (WGS) entry which is preliminary data.</text>
</comment>
<reference evidence="1" key="1">
    <citation type="submission" date="2023-02" db="EMBL/GenBank/DDBJ databases">
        <title>Colletotrichum kahawae CIFC_Que2 genome sequencing and assembly.</title>
        <authorList>
            <person name="Baroncelli R."/>
        </authorList>
    </citation>
    <scope>NUCLEOTIDE SEQUENCE</scope>
    <source>
        <strain evidence="1">CIFC_Que2</strain>
    </source>
</reference>
<keyword evidence="2" id="KW-1185">Reference proteome</keyword>
<name>A0AAE0D1W9_COLKA</name>
<gene>
    <name evidence="1" type="ORF">CKAH01_07258</name>
</gene>
<dbReference type="EMBL" id="VYYT01000367">
    <property type="protein sequence ID" value="KAK2739308.1"/>
    <property type="molecule type" value="Genomic_DNA"/>
</dbReference>
<sequence>MIHIFDIPREVRDLIYLQCVLSDGGYILDFDSNKLKRADGERIDLSFMLTCKKIANETRGLALSSNVLNFVAVCPSDQDHRSVAGRFGLALRKLDHTRSSKLNQIYPDMLSVPDDIWKEISEIEPRLAPYVDFLRRRPNGWRMMALPDGTHRPMPSIIERPEIGCPGTCGETPSVFRRFVRSALGILLANKHRFGPEEFSRFEKEVFPWHEARIEGIVGVNPDAWEIPASKDLDRYLDEMGSVTAADIKKQWKTPNQGFDERLVKHHYSAAATAIRFLCSLPRDSRLSIRNVILNEDRAAVAFPEAHGLGLIPYCQENQRLRVERRVSMWRTVFQTQLDGYTTPVEVRPYDHHDGLWADLISRPVAFWILEALELEPAGMPPGSFTLTLEGDQECSDIFRNVVQRDAAWQAAVDLSLERQILPPLSWVTRRLDGWAYSEVDDNKWHILGGFPQAVHDIVAGKSIVKCNFDVGEAWDVEKLVEERKNWTMSEWKKRWARDYDQRFDPDPPSPKYLQLLCDNTFDTNVPIDHGL</sequence>